<feature type="modified residue" description="4-aspartylphosphate" evidence="8">
    <location>
        <position position="56"/>
    </location>
</feature>
<dbReference type="Gene3D" id="3.40.50.2300">
    <property type="match status" value="1"/>
</dbReference>
<dbReference type="PANTHER" id="PTHR48111">
    <property type="entry name" value="REGULATOR OF RPOS"/>
    <property type="match status" value="1"/>
</dbReference>
<protein>
    <recommendedName>
        <fullName evidence="1">Stage 0 sporulation protein A homolog</fullName>
    </recommendedName>
</protein>
<dbReference type="eggNOG" id="COG0745">
    <property type="taxonomic scope" value="Bacteria"/>
</dbReference>
<evidence type="ECO:0000256" key="4">
    <source>
        <dbReference type="ARBA" id="ARBA00023015"/>
    </source>
</evidence>
<dbReference type="Gene3D" id="1.10.10.10">
    <property type="entry name" value="Winged helix-like DNA-binding domain superfamily/Winged helix DNA-binding domain"/>
    <property type="match status" value="1"/>
</dbReference>
<dbReference type="AlphaFoldDB" id="Q24PY2"/>
<evidence type="ECO:0000256" key="2">
    <source>
        <dbReference type="ARBA" id="ARBA00022553"/>
    </source>
</evidence>
<dbReference type="InterPro" id="IPR036388">
    <property type="entry name" value="WH-like_DNA-bd_sf"/>
</dbReference>
<accession>Q24PY2</accession>
<feature type="domain" description="Response regulatory" evidence="10">
    <location>
        <begin position="7"/>
        <end position="123"/>
    </location>
</feature>
<comment type="function">
    <text evidence="7">May play the central regulatory role in sporulation. It may be an element of the effector pathway responsible for the activation of sporulation genes in response to nutritional stress. Spo0A may act in concert with spo0H (a sigma factor) to control the expression of some genes that are critical to the sporulation process.</text>
</comment>
<keyword evidence="4" id="KW-0805">Transcription regulation</keyword>
<evidence type="ECO:0000256" key="5">
    <source>
        <dbReference type="ARBA" id="ARBA00023125"/>
    </source>
</evidence>
<dbReference type="Proteomes" id="UP000001946">
    <property type="component" value="Chromosome"/>
</dbReference>
<dbReference type="PANTHER" id="PTHR48111:SF40">
    <property type="entry name" value="PHOSPHATE REGULON TRANSCRIPTIONAL REGULATORY PROTEIN PHOB"/>
    <property type="match status" value="1"/>
</dbReference>
<evidence type="ECO:0000256" key="1">
    <source>
        <dbReference type="ARBA" id="ARBA00018672"/>
    </source>
</evidence>
<evidence type="ECO:0000313" key="12">
    <source>
        <dbReference type="EMBL" id="BAE85910.1"/>
    </source>
</evidence>
<evidence type="ECO:0000313" key="13">
    <source>
        <dbReference type="Proteomes" id="UP000001946"/>
    </source>
</evidence>
<keyword evidence="6" id="KW-0804">Transcription</keyword>
<dbReference type="InterPro" id="IPR016032">
    <property type="entry name" value="Sig_transdc_resp-reg_C-effctor"/>
</dbReference>
<dbReference type="PROSITE" id="PS51755">
    <property type="entry name" value="OMPR_PHOB"/>
    <property type="match status" value="1"/>
</dbReference>
<dbReference type="InterPro" id="IPR001789">
    <property type="entry name" value="Sig_transdc_resp-reg_receiver"/>
</dbReference>
<evidence type="ECO:0000259" key="11">
    <source>
        <dbReference type="PROSITE" id="PS51755"/>
    </source>
</evidence>
<feature type="DNA-binding region" description="OmpR/PhoB-type" evidence="9">
    <location>
        <begin position="134"/>
        <end position="230"/>
    </location>
</feature>
<dbReference type="FunFam" id="1.10.10.10:FF:000018">
    <property type="entry name" value="DNA-binding response regulator ResD"/>
    <property type="match status" value="1"/>
</dbReference>
<reference evidence="12 13" key="1">
    <citation type="journal article" date="2006" name="J. Bacteriol.">
        <title>Complete genome sequence of the dehalorespiring bacterium Desulfitobacterium hafniense Y51 and comparison with Dehalococcoides ethenogenes 195.</title>
        <authorList>
            <person name="Nonaka H."/>
            <person name="Keresztes G."/>
            <person name="Shinoda Y."/>
            <person name="Ikenaga Y."/>
            <person name="Abe M."/>
            <person name="Naito K."/>
            <person name="Inatomi K."/>
            <person name="Furukawa K."/>
            <person name="Inui M."/>
            <person name="Yukawa H."/>
        </authorList>
    </citation>
    <scope>NUCLEOTIDE SEQUENCE [LARGE SCALE GENOMIC DNA]</scope>
    <source>
        <strain evidence="12 13">Y51</strain>
    </source>
</reference>
<dbReference type="SUPFAM" id="SSF52172">
    <property type="entry name" value="CheY-like"/>
    <property type="match status" value="1"/>
</dbReference>
<dbReference type="KEGG" id="dsy:DSY4121"/>
<evidence type="ECO:0000256" key="3">
    <source>
        <dbReference type="ARBA" id="ARBA00023012"/>
    </source>
</evidence>
<feature type="domain" description="OmpR/PhoB-type" evidence="11">
    <location>
        <begin position="134"/>
        <end position="230"/>
    </location>
</feature>
<keyword evidence="3" id="KW-0902">Two-component regulatory system</keyword>
<dbReference type="SUPFAM" id="SSF46894">
    <property type="entry name" value="C-terminal effector domain of the bipartite response regulators"/>
    <property type="match status" value="1"/>
</dbReference>
<dbReference type="CDD" id="cd00383">
    <property type="entry name" value="trans_reg_C"/>
    <property type="match status" value="1"/>
</dbReference>
<dbReference type="SMART" id="SM00862">
    <property type="entry name" value="Trans_reg_C"/>
    <property type="match status" value="1"/>
</dbReference>
<keyword evidence="5 9" id="KW-0238">DNA-binding</keyword>
<keyword evidence="2 8" id="KW-0597">Phosphoprotein</keyword>
<sequence>MEDTMVKILLVEDDVIIQELVNYNLQREGYTVIIAEEGNSALQLLDKEKPDLVLLDVMLPELDGLEVCKKIRGNQETASLPIIMLSARDEVADRVIGLELGADDYVTKPFSPRELLARIKARLREEKRNSTPLPTSLTWGDLEIWPESYMVTVKGEYVTLTGKEFDLLHIFMKRPNQVFSREYLLQKVWGYTISGDTRTVDVHISNLRSKLKSISPIIESVRGVGYRLAVNHSKPKDF</sequence>
<organism evidence="12 13">
    <name type="scientific">Desulfitobacterium hafniense (strain Y51)</name>
    <dbReference type="NCBI Taxonomy" id="138119"/>
    <lineage>
        <taxon>Bacteria</taxon>
        <taxon>Bacillati</taxon>
        <taxon>Bacillota</taxon>
        <taxon>Clostridia</taxon>
        <taxon>Eubacteriales</taxon>
        <taxon>Desulfitobacteriaceae</taxon>
        <taxon>Desulfitobacterium</taxon>
    </lineage>
</organism>
<dbReference type="PROSITE" id="PS50110">
    <property type="entry name" value="RESPONSE_REGULATORY"/>
    <property type="match status" value="1"/>
</dbReference>
<dbReference type="GO" id="GO:0006355">
    <property type="term" value="P:regulation of DNA-templated transcription"/>
    <property type="evidence" value="ECO:0007669"/>
    <property type="project" value="InterPro"/>
</dbReference>
<evidence type="ECO:0000256" key="9">
    <source>
        <dbReference type="PROSITE-ProRule" id="PRU01091"/>
    </source>
</evidence>
<dbReference type="GO" id="GO:0005829">
    <property type="term" value="C:cytosol"/>
    <property type="evidence" value="ECO:0007669"/>
    <property type="project" value="TreeGrafter"/>
</dbReference>
<gene>
    <name evidence="12" type="ordered locus">DSY4121</name>
</gene>
<evidence type="ECO:0000256" key="6">
    <source>
        <dbReference type="ARBA" id="ARBA00023163"/>
    </source>
</evidence>
<dbReference type="InterPro" id="IPR039420">
    <property type="entry name" value="WalR-like"/>
</dbReference>
<evidence type="ECO:0000256" key="8">
    <source>
        <dbReference type="PROSITE-ProRule" id="PRU00169"/>
    </source>
</evidence>
<dbReference type="GO" id="GO:0032993">
    <property type="term" value="C:protein-DNA complex"/>
    <property type="evidence" value="ECO:0007669"/>
    <property type="project" value="TreeGrafter"/>
</dbReference>
<name>Q24PY2_DESHY</name>
<dbReference type="STRING" id="138119.DSY4121"/>
<dbReference type="FunFam" id="3.40.50.2300:FF:000001">
    <property type="entry name" value="DNA-binding response regulator PhoB"/>
    <property type="match status" value="1"/>
</dbReference>
<evidence type="ECO:0000259" key="10">
    <source>
        <dbReference type="PROSITE" id="PS50110"/>
    </source>
</evidence>
<dbReference type="HOGENOM" id="CLU_000445_30_4_9"/>
<dbReference type="SMART" id="SM00448">
    <property type="entry name" value="REC"/>
    <property type="match status" value="1"/>
</dbReference>
<dbReference type="Pfam" id="PF00072">
    <property type="entry name" value="Response_reg"/>
    <property type="match status" value="1"/>
</dbReference>
<evidence type="ECO:0000256" key="7">
    <source>
        <dbReference type="ARBA" id="ARBA00024867"/>
    </source>
</evidence>
<dbReference type="GO" id="GO:0000156">
    <property type="term" value="F:phosphorelay response regulator activity"/>
    <property type="evidence" value="ECO:0007669"/>
    <property type="project" value="TreeGrafter"/>
</dbReference>
<dbReference type="InterPro" id="IPR001867">
    <property type="entry name" value="OmpR/PhoB-type_DNA-bd"/>
</dbReference>
<proteinExistence type="predicted"/>
<dbReference type="GO" id="GO:0000976">
    <property type="term" value="F:transcription cis-regulatory region binding"/>
    <property type="evidence" value="ECO:0007669"/>
    <property type="project" value="TreeGrafter"/>
</dbReference>
<dbReference type="InterPro" id="IPR011006">
    <property type="entry name" value="CheY-like_superfamily"/>
</dbReference>
<dbReference type="EMBL" id="AP008230">
    <property type="protein sequence ID" value="BAE85910.1"/>
    <property type="molecule type" value="Genomic_DNA"/>
</dbReference>
<dbReference type="Pfam" id="PF00486">
    <property type="entry name" value="Trans_reg_C"/>
    <property type="match status" value="1"/>
</dbReference>
<keyword evidence="13" id="KW-1185">Reference proteome</keyword>